<dbReference type="Pfam" id="PF08701">
    <property type="entry name" value="GN3L_Grn1"/>
    <property type="match status" value="1"/>
</dbReference>
<evidence type="ECO:0000313" key="9">
    <source>
        <dbReference type="WBParaSite" id="HPBE_0002400401-mRNA-1"/>
    </source>
</evidence>
<keyword evidence="5" id="KW-0175">Coiled coil</keyword>
<dbReference type="SUPFAM" id="SSF52540">
    <property type="entry name" value="P-loop containing nucleoside triphosphate hydrolases"/>
    <property type="match status" value="1"/>
</dbReference>
<evidence type="ECO:0000256" key="4">
    <source>
        <dbReference type="ARBA" id="ARBA00023242"/>
    </source>
</evidence>
<evidence type="ECO:0000256" key="2">
    <source>
        <dbReference type="ARBA" id="ARBA00022741"/>
    </source>
</evidence>
<comment type="subcellular location">
    <subcellularLocation>
        <location evidence="1">Nucleus</location>
    </subcellularLocation>
</comment>
<keyword evidence="3" id="KW-0342">GTP-binding</keyword>
<reference evidence="9" key="2">
    <citation type="submission" date="2019-09" db="UniProtKB">
        <authorList>
            <consortium name="WormBaseParasite"/>
        </authorList>
    </citation>
    <scope>IDENTIFICATION</scope>
</reference>
<evidence type="ECO:0000256" key="1">
    <source>
        <dbReference type="ARBA" id="ARBA00004123"/>
    </source>
</evidence>
<dbReference type="PANTHER" id="PTHR11089:SF30">
    <property type="entry name" value="GUANINE NUCLEOTIDE-BINDING PROTEIN-LIKE 3 HOMOLOG"/>
    <property type="match status" value="1"/>
</dbReference>
<dbReference type="EMBL" id="UZAH01035721">
    <property type="protein sequence ID" value="VDP42311.1"/>
    <property type="molecule type" value="Genomic_DNA"/>
</dbReference>
<dbReference type="InterPro" id="IPR027417">
    <property type="entry name" value="P-loop_NTPase"/>
</dbReference>
<dbReference type="InterPro" id="IPR014813">
    <property type="entry name" value="Gnl3_N_dom"/>
</dbReference>
<dbReference type="GO" id="GO:0005525">
    <property type="term" value="F:GTP binding"/>
    <property type="evidence" value="ECO:0007669"/>
    <property type="project" value="UniProtKB-KW"/>
</dbReference>
<evidence type="ECO:0000256" key="3">
    <source>
        <dbReference type="ARBA" id="ARBA00023134"/>
    </source>
</evidence>
<protein>
    <submittedName>
        <fullName evidence="9">GN3L_Grn1 domain-containing protein</fullName>
    </submittedName>
</protein>
<dbReference type="OrthoDB" id="444945at2759"/>
<accession>A0A183GMT4</accession>
<keyword evidence="8" id="KW-1185">Reference proteome</keyword>
<evidence type="ECO:0000313" key="8">
    <source>
        <dbReference type="Proteomes" id="UP000050761"/>
    </source>
</evidence>
<sequence length="205" mass="23027">MAKYCLSRKKKPEKLITVPKACPFKEEILIEAEKARERIKVQAEAKKETMKLARVEKRKCPLPPDLEALTAKAAKQDEEFEKLQQAKLSAAEGFNPMSDRTIKAYASEVRKMIESADIIIQVLDARDPLGSRSGSVEQQVLSSGKRLVLLLNKIDLVPRENVAKWLTYLRGQLPTIAFKASTQEQKTNIVRSFHPSVSVSGSLHE</sequence>
<feature type="domain" description="Guanine nucleotide-binding protein-like 3 N-terminal" evidence="6">
    <location>
        <begin position="7"/>
        <end position="55"/>
    </location>
</feature>
<proteinExistence type="predicted"/>
<organism evidence="8 9">
    <name type="scientific">Heligmosomoides polygyrus</name>
    <name type="common">Parasitic roundworm</name>
    <dbReference type="NCBI Taxonomy" id="6339"/>
    <lineage>
        <taxon>Eukaryota</taxon>
        <taxon>Metazoa</taxon>
        <taxon>Ecdysozoa</taxon>
        <taxon>Nematoda</taxon>
        <taxon>Chromadorea</taxon>
        <taxon>Rhabditida</taxon>
        <taxon>Rhabditina</taxon>
        <taxon>Rhabditomorpha</taxon>
        <taxon>Strongyloidea</taxon>
        <taxon>Heligmosomidae</taxon>
        <taxon>Heligmosomoides</taxon>
    </lineage>
</organism>
<dbReference type="PANTHER" id="PTHR11089">
    <property type="entry name" value="GTP-BINDING PROTEIN-RELATED"/>
    <property type="match status" value="1"/>
</dbReference>
<keyword evidence="2" id="KW-0547">Nucleotide-binding</keyword>
<evidence type="ECO:0000256" key="5">
    <source>
        <dbReference type="SAM" id="Coils"/>
    </source>
</evidence>
<accession>A0A3P8DF89</accession>
<name>A0A183GMT4_HELPZ</name>
<dbReference type="InterPro" id="IPR050755">
    <property type="entry name" value="TRAFAC_YlqF/YawG_RiboMat"/>
</dbReference>
<evidence type="ECO:0000259" key="6">
    <source>
        <dbReference type="Pfam" id="PF08701"/>
    </source>
</evidence>
<keyword evidence="4" id="KW-0539">Nucleus</keyword>
<dbReference type="GO" id="GO:0005730">
    <property type="term" value="C:nucleolus"/>
    <property type="evidence" value="ECO:0007669"/>
    <property type="project" value="TreeGrafter"/>
</dbReference>
<reference evidence="7 8" key="1">
    <citation type="submission" date="2018-11" db="EMBL/GenBank/DDBJ databases">
        <authorList>
            <consortium name="Pathogen Informatics"/>
        </authorList>
    </citation>
    <scope>NUCLEOTIDE SEQUENCE [LARGE SCALE GENOMIC DNA]</scope>
</reference>
<dbReference type="Gene3D" id="3.40.50.300">
    <property type="entry name" value="P-loop containing nucleotide triphosphate hydrolases"/>
    <property type="match status" value="1"/>
</dbReference>
<evidence type="ECO:0000313" key="7">
    <source>
        <dbReference type="EMBL" id="VDP42311.1"/>
    </source>
</evidence>
<dbReference type="AlphaFoldDB" id="A0A183GMT4"/>
<feature type="coiled-coil region" evidence="5">
    <location>
        <begin position="29"/>
        <end position="86"/>
    </location>
</feature>
<dbReference type="Proteomes" id="UP000050761">
    <property type="component" value="Unassembled WGS sequence"/>
</dbReference>
<gene>
    <name evidence="7" type="ORF">HPBE_LOCUS24003</name>
</gene>
<dbReference type="WBParaSite" id="HPBE_0002400401-mRNA-1">
    <property type="protein sequence ID" value="HPBE_0002400401-mRNA-1"/>
    <property type="gene ID" value="HPBE_0002400401"/>
</dbReference>